<dbReference type="OrthoDB" id="5544375at2759"/>
<feature type="compositionally biased region" description="Basic and acidic residues" evidence="1">
    <location>
        <begin position="58"/>
        <end position="68"/>
    </location>
</feature>
<organism evidence="2 3">
    <name type="scientific">Mucor saturninus</name>
    <dbReference type="NCBI Taxonomy" id="64648"/>
    <lineage>
        <taxon>Eukaryota</taxon>
        <taxon>Fungi</taxon>
        <taxon>Fungi incertae sedis</taxon>
        <taxon>Mucoromycota</taxon>
        <taxon>Mucoromycotina</taxon>
        <taxon>Mucoromycetes</taxon>
        <taxon>Mucorales</taxon>
        <taxon>Mucorineae</taxon>
        <taxon>Mucoraceae</taxon>
        <taxon>Mucor</taxon>
    </lineage>
</organism>
<dbReference type="Proteomes" id="UP000603453">
    <property type="component" value="Unassembled WGS sequence"/>
</dbReference>
<keyword evidence="3" id="KW-1185">Reference proteome</keyword>
<dbReference type="Pfam" id="PF07956">
    <property type="entry name" value="DUF1690"/>
    <property type="match status" value="1"/>
</dbReference>
<dbReference type="InterPro" id="IPR012471">
    <property type="entry name" value="DUF1690"/>
</dbReference>
<name>A0A8H7QYL2_9FUNG</name>
<evidence type="ECO:0000256" key="1">
    <source>
        <dbReference type="SAM" id="MobiDB-lite"/>
    </source>
</evidence>
<reference evidence="2" key="1">
    <citation type="submission" date="2020-12" db="EMBL/GenBank/DDBJ databases">
        <title>Metabolic potential, ecology and presence of endohyphal bacteria is reflected in genomic diversity of Mucoromycotina.</title>
        <authorList>
            <person name="Muszewska A."/>
            <person name="Okrasinska A."/>
            <person name="Steczkiewicz K."/>
            <person name="Drgas O."/>
            <person name="Orlowska M."/>
            <person name="Perlinska-Lenart U."/>
            <person name="Aleksandrzak-Piekarczyk T."/>
            <person name="Szatraj K."/>
            <person name="Zielenkiewicz U."/>
            <person name="Pilsyk S."/>
            <person name="Malc E."/>
            <person name="Mieczkowski P."/>
            <person name="Kruszewska J.S."/>
            <person name="Biernat P."/>
            <person name="Pawlowska J."/>
        </authorList>
    </citation>
    <scope>NUCLEOTIDE SEQUENCE</scope>
    <source>
        <strain evidence="2">WA0000017839</strain>
    </source>
</reference>
<dbReference type="AlphaFoldDB" id="A0A8H7QYL2"/>
<accession>A0A8H7QYL2</accession>
<protein>
    <submittedName>
        <fullName evidence="2">Uncharacterized protein</fullName>
    </submittedName>
</protein>
<comment type="caution">
    <text evidence="2">The sequence shown here is derived from an EMBL/GenBank/DDBJ whole genome shotgun (WGS) entry which is preliminary data.</text>
</comment>
<feature type="region of interest" description="Disordered" evidence="1">
    <location>
        <begin position="58"/>
        <end position="82"/>
    </location>
</feature>
<proteinExistence type="predicted"/>
<evidence type="ECO:0000313" key="2">
    <source>
        <dbReference type="EMBL" id="KAG2200220.1"/>
    </source>
</evidence>
<sequence>MGSTQSKSAQPVIFYNQSSPLQFSQAVEEPVKSTKEVPAVSNEKIEKLVRERVAEELKRNRDEQEKVNQRAYGDLAKKNIQNDHNSVAMSEDIENMIQKLQRSAPTDIPANIAERQEELIVCYKNNQTRPLDCWKQVEEFKSAVAYEQKKFVAAHQR</sequence>
<gene>
    <name evidence="2" type="ORF">INT47_009858</name>
</gene>
<evidence type="ECO:0000313" key="3">
    <source>
        <dbReference type="Proteomes" id="UP000603453"/>
    </source>
</evidence>
<dbReference type="EMBL" id="JAEPRD010000086">
    <property type="protein sequence ID" value="KAG2200220.1"/>
    <property type="molecule type" value="Genomic_DNA"/>
</dbReference>